<proteinExistence type="predicted"/>
<reference evidence="1" key="2">
    <citation type="submission" date="1995-04" db="EMBL/GenBank/DDBJ databases">
        <authorList>
            <person name="Smith D.R."/>
        </authorList>
    </citation>
    <scope>NUCLEOTIDE SEQUENCE</scope>
</reference>
<dbReference type="AlphaFoldDB" id="Q50012"/>
<dbReference type="EMBL" id="U15181">
    <property type="protein sequence ID" value="AAA62950.1"/>
    <property type="molecule type" value="Genomic_DNA"/>
</dbReference>
<reference evidence="1" key="1">
    <citation type="submission" date="1994-09" db="EMBL/GenBank/DDBJ databases">
        <authorList>
            <person name="Robison K."/>
        </authorList>
    </citation>
    <scope>NUCLEOTIDE SEQUENCE</scope>
</reference>
<evidence type="ECO:0000313" key="1">
    <source>
        <dbReference type="EMBL" id="AAA62950.1"/>
    </source>
</evidence>
<accession>Q50012</accession>
<name>Q50012_MYCLR</name>
<organism evidence="1">
    <name type="scientific">Mycobacterium leprae</name>
    <dbReference type="NCBI Taxonomy" id="1769"/>
    <lineage>
        <taxon>Bacteria</taxon>
        <taxon>Bacillati</taxon>
        <taxon>Actinomycetota</taxon>
        <taxon>Actinomycetes</taxon>
        <taxon>Mycobacteriales</taxon>
        <taxon>Mycobacteriaceae</taxon>
        <taxon>Mycobacterium</taxon>
    </lineage>
</organism>
<sequence length="55" mass="6025">MITRNQRVKSDEITRIVGLLVTTCAKTAFDLAVQLPTGKAVTRLDTLMQATPYSS</sequence>
<protein>
    <submittedName>
        <fullName evidence="1">U1764ab</fullName>
    </submittedName>
</protein>